<feature type="domain" description="Cytochrome oxidase subunit II transmembrane region profile" evidence="24">
    <location>
        <begin position="40"/>
        <end position="135"/>
    </location>
</feature>
<feature type="signal peptide" evidence="22">
    <location>
        <begin position="1"/>
        <end position="33"/>
    </location>
</feature>
<evidence type="ECO:0000256" key="19">
    <source>
        <dbReference type="RuleBase" id="RU000456"/>
    </source>
</evidence>
<dbReference type="Proteomes" id="UP000237381">
    <property type="component" value="Unassembled WGS sequence"/>
</dbReference>
<keyword evidence="12 17" id="KW-0408">Iron</keyword>
<dbReference type="GO" id="GO:0016491">
    <property type="term" value="F:oxidoreductase activity"/>
    <property type="evidence" value="ECO:0007669"/>
    <property type="project" value="InterPro"/>
</dbReference>
<feature type="transmembrane region" description="Helical" evidence="21">
    <location>
        <begin position="65"/>
        <end position="86"/>
    </location>
</feature>
<evidence type="ECO:0000256" key="6">
    <source>
        <dbReference type="ARBA" id="ARBA00022660"/>
    </source>
</evidence>
<dbReference type="Gene3D" id="2.60.40.420">
    <property type="entry name" value="Cupredoxins - blue copper proteins"/>
    <property type="match status" value="1"/>
</dbReference>
<comment type="subcellular location">
    <subcellularLocation>
        <location evidence="19">Cell membrane</location>
        <topology evidence="19">Multi-pass membrane protein</topology>
    </subcellularLocation>
    <subcellularLocation>
        <location evidence="1">Membrane</location>
        <topology evidence="1">Multi-pass membrane protein</topology>
    </subcellularLocation>
    <subcellularLocation>
        <location evidence="2">Periplasm</location>
    </subcellularLocation>
</comment>
<keyword evidence="22" id="KW-0732">Signal</keyword>
<evidence type="ECO:0000256" key="20">
    <source>
        <dbReference type="RuleBase" id="RU004024"/>
    </source>
</evidence>
<evidence type="ECO:0000256" key="2">
    <source>
        <dbReference type="ARBA" id="ARBA00004418"/>
    </source>
</evidence>
<keyword evidence="11 21" id="KW-1133">Transmembrane helix</keyword>
<feature type="domain" description="OmpA-like" evidence="26">
    <location>
        <begin position="431"/>
        <end position="540"/>
    </location>
</feature>
<feature type="transmembrane region" description="Helical" evidence="21">
    <location>
        <begin position="107"/>
        <end position="125"/>
    </location>
</feature>
<evidence type="ECO:0000256" key="12">
    <source>
        <dbReference type="ARBA" id="ARBA00023004"/>
    </source>
</evidence>
<feature type="domain" description="Cytochrome oxidase subunit II copper A binding" evidence="23">
    <location>
        <begin position="136"/>
        <end position="276"/>
    </location>
</feature>
<dbReference type="GO" id="GO:0042597">
    <property type="term" value="C:periplasmic space"/>
    <property type="evidence" value="ECO:0007669"/>
    <property type="project" value="UniProtKB-SubCell"/>
</dbReference>
<dbReference type="PROSITE" id="PS00078">
    <property type="entry name" value="COX2"/>
    <property type="match status" value="1"/>
</dbReference>
<evidence type="ECO:0000256" key="11">
    <source>
        <dbReference type="ARBA" id="ARBA00022989"/>
    </source>
</evidence>
<dbReference type="SUPFAM" id="SSF46626">
    <property type="entry name" value="Cytochrome c"/>
    <property type="match status" value="1"/>
</dbReference>
<evidence type="ECO:0000256" key="14">
    <source>
        <dbReference type="ARBA" id="ARBA00023136"/>
    </source>
</evidence>
<evidence type="ECO:0000256" key="15">
    <source>
        <dbReference type="ARBA" id="ARBA00024688"/>
    </source>
</evidence>
<evidence type="ECO:0000256" key="17">
    <source>
        <dbReference type="PROSITE-ProRule" id="PRU00433"/>
    </source>
</evidence>
<feature type="domain" description="Cytochrome c" evidence="25">
    <location>
        <begin position="296"/>
        <end position="373"/>
    </location>
</feature>
<comment type="caution">
    <text evidence="27">The sequence shown here is derived from an EMBL/GenBank/DDBJ whole genome shotgun (WGS) entry which is preliminary data.</text>
</comment>
<keyword evidence="4 19" id="KW-0813">Transport</keyword>
<reference evidence="27 28" key="1">
    <citation type="submission" date="2018-01" db="EMBL/GenBank/DDBJ databases">
        <title>Genomic Encyclopedia of Type Strains, Phase III (KMG-III): the genomes of soil and plant-associated and newly described type strains.</title>
        <authorList>
            <person name="Whitman W."/>
        </authorList>
    </citation>
    <scope>NUCLEOTIDE SEQUENCE [LARGE SCALE GENOMIC DNA]</scope>
    <source>
        <strain evidence="27 28">JCM 18070</strain>
    </source>
</reference>
<dbReference type="PROSITE" id="PS51123">
    <property type="entry name" value="OMPA_2"/>
    <property type="match status" value="1"/>
</dbReference>
<dbReference type="RefSeq" id="WP_103702463.1">
    <property type="nucleotide sequence ID" value="NZ_PQGA01000001.1"/>
</dbReference>
<feature type="chain" id="PRO_5015716190" description="Cytochrome c oxidase subunit 2" evidence="22">
    <location>
        <begin position="34"/>
        <end position="540"/>
    </location>
</feature>
<dbReference type="SUPFAM" id="SSF81464">
    <property type="entry name" value="Cytochrome c oxidase subunit II-like, transmembrane region"/>
    <property type="match status" value="1"/>
</dbReference>
<evidence type="ECO:0000256" key="4">
    <source>
        <dbReference type="ARBA" id="ARBA00022448"/>
    </source>
</evidence>
<dbReference type="PANTHER" id="PTHR22888">
    <property type="entry name" value="CYTOCHROME C OXIDASE, SUBUNIT II"/>
    <property type="match status" value="1"/>
</dbReference>
<evidence type="ECO:0000256" key="21">
    <source>
        <dbReference type="SAM" id="Phobius"/>
    </source>
</evidence>
<comment type="similarity">
    <text evidence="3 19">Belongs to the cytochrome c oxidase subunit 2 family.</text>
</comment>
<evidence type="ECO:0000256" key="8">
    <source>
        <dbReference type="ARBA" id="ARBA00022723"/>
    </source>
</evidence>
<keyword evidence="10 19" id="KW-0249">Electron transport</keyword>
<evidence type="ECO:0000259" key="24">
    <source>
        <dbReference type="PROSITE" id="PS50999"/>
    </source>
</evidence>
<gene>
    <name evidence="27" type="ORF">B0G62_101668</name>
</gene>
<dbReference type="GO" id="GO:0042773">
    <property type="term" value="P:ATP synthesis coupled electron transport"/>
    <property type="evidence" value="ECO:0007669"/>
    <property type="project" value="TreeGrafter"/>
</dbReference>
<dbReference type="InterPro" id="IPR014222">
    <property type="entry name" value="Cyt_c_oxidase_su2"/>
</dbReference>
<comment type="cofactor">
    <cofactor evidence="20">
        <name>Cu cation</name>
        <dbReference type="ChEBI" id="CHEBI:23378"/>
    </cofactor>
    <text evidence="20">Binds a copper A center.</text>
</comment>
<dbReference type="GO" id="GO:0005886">
    <property type="term" value="C:plasma membrane"/>
    <property type="evidence" value="ECO:0007669"/>
    <property type="project" value="UniProtKB-SubCell"/>
</dbReference>
<dbReference type="PRINTS" id="PR01166">
    <property type="entry name" value="CYCOXIDASEII"/>
</dbReference>
<dbReference type="Gene3D" id="3.30.1330.60">
    <property type="entry name" value="OmpA-like domain"/>
    <property type="match status" value="1"/>
</dbReference>
<dbReference type="InterPro" id="IPR036909">
    <property type="entry name" value="Cyt_c-like_dom_sf"/>
</dbReference>
<keyword evidence="5 17" id="KW-0349">Heme</keyword>
<dbReference type="Pfam" id="PF00116">
    <property type="entry name" value="COX2"/>
    <property type="match status" value="1"/>
</dbReference>
<dbReference type="CDD" id="cd07185">
    <property type="entry name" value="OmpA_C-like"/>
    <property type="match status" value="1"/>
</dbReference>
<dbReference type="SUPFAM" id="SSF49503">
    <property type="entry name" value="Cupredoxins"/>
    <property type="match status" value="1"/>
</dbReference>
<evidence type="ECO:0000313" key="27">
    <source>
        <dbReference type="EMBL" id="POR56270.1"/>
    </source>
</evidence>
<dbReference type="InterPro" id="IPR036737">
    <property type="entry name" value="OmpA-like_sf"/>
</dbReference>
<evidence type="ECO:0000256" key="18">
    <source>
        <dbReference type="PROSITE-ProRule" id="PRU00473"/>
    </source>
</evidence>
<organism evidence="27 28">
    <name type="scientific">Paraburkholderia eburnea</name>
    <dbReference type="NCBI Taxonomy" id="1189126"/>
    <lineage>
        <taxon>Bacteria</taxon>
        <taxon>Pseudomonadati</taxon>
        <taxon>Pseudomonadota</taxon>
        <taxon>Betaproteobacteria</taxon>
        <taxon>Burkholderiales</taxon>
        <taxon>Burkholderiaceae</taxon>
        <taxon>Paraburkholderia</taxon>
    </lineage>
</organism>
<dbReference type="Pfam" id="PF02790">
    <property type="entry name" value="COX2_TM"/>
    <property type="match status" value="1"/>
</dbReference>
<dbReference type="InterPro" id="IPR006664">
    <property type="entry name" value="OMP_bac"/>
</dbReference>
<dbReference type="InterPro" id="IPR045187">
    <property type="entry name" value="CcO_II"/>
</dbReference>
<dbReference type="NCBIfam" id="TIGR02866">
    <property type="entry name" value="CoxB"/>
    <property type="match status" value="1"/>
</dbReference>
<dbReference type="Pfam" id="PF13442">
    <property type="entry name" value="Cytochrome_CBB3"/>
    <property type="match status" value="1"/>
</dbReference>
<comment type="function">
    <text evidence="15 20">Subunits I and II form the functional core of the enzyme complex. Electrons originating in cytochrome c are transferred via heme a and Cu(A) to the binuclear center formed by heme a3 and Cu(B).</text>
</comment>
<keyword evidence="7 19" id="KW-0812">Transmembrane</keyword>
<dbReference type="GO" id="GO:0020037">
    <property type="term" value="F:heme binding"/>
    <property type="evidence" value="ECO:0007669"/>
    <property type="project" value="InterPro"/>
</dbReference>
<dbReference type="PRINTS" id="PR01021">
    <property type="entry name" value="OMPADOMAIN"/>
</dbReference>
<dbReference type="InterPro" id="IPR001505">
    <property type="entry name" value="Copper_CuA"/>
</dbReference>
<dbReference type="Gene3D" id="1.10.287.90">
    <property type="match status" value="1"/>
</dbReference>
<dbReference type="PANTHER" id="PTHR22888:SF9">
    <property type="entry name" value="CYTOCHROME C OXIDASE SUBUNIT 2"/>
    <property type="match status" value="1"/>
</dbReference>
<dbReference type="InterPro" id="IPR002429">
    <property type="entry name" value="CcO_II-like_C"/>
</dbReference>
<dbReference type="Gene3D" id="1.10.760.10">
    <property type="entry name" value="Cytochrome c-like domain"/>
    <property type="match status" value="1"/>
</dbReference>
<protein>
    <recommendedName>
        <fullName evidence="20">Cytochrome c oxidase subunit 2</fullName>
        <ecNumber evidence="20">7.1.1.9</ecNumber>
    </recommendedName>
</protein>
<keyword evidence="13 20" id="KW-0186">Copper</keyword>
<evidence type="ECO:0000256" key="22">
    <source>
        <dbReference type="SAM" id="SignalP"/>
    </source>
</evidence>
<dbReference type="InterPro" id="IPR006665">
    <property type="entry name" value="OmpA-like"/>
</dbReference>
<evidence type="ECO:0000313" key="28">
    <source>
        <dbReference type="Proteomes" id="UP000237381"/>
    </source>
</evidence>
<evidence type="ECO:0000256" key="7">
    <source>
        <dbReference type="ARBA" id="ARBA00022692"/>
    </source>
</evidence>
<evidence type="ECO:0000256" key="16">
    <source>
        <dbReference type="ARBA" id="ARBA00047816"/>
    </source>
</evidence>
<dbReference type="AlphaFoldDB" id="A0A2S4MNE4"/>
<evidence type="ECO:0000256" key="5">
    <source>
        <dbReference type="ARBA" id="ARBA00022617"/>
    </source>
</evidence>
<dbReference type="EC" id="7.1.1.9" evidence="20"/>
<evidence type="ECO:0000259" key="26">
    <source>
        <dbReference type="PROSITE" id="PS51123"/>
    </source>
</evidence>
<evidence type="ECO:0000256" key="3">
    <source>
        <dbReference type="ARBA" id="ARBA00007866"/>
    </source>
</evidence>
<keyword evidence="28" id="KW-1185">Reference proteome</keyword>
<comment type="catalytic activity">
    <reaction evidence="16 20">
        <text>4 Fe(II)-[cytochrome c] + O2 + 8 H(+)(in) = 4 Fe(III)-[cytochrome c] + 2 H2O + 4 H(+)(out)</text>
        <dbReference type="Rhea" id="RHEA:11436"/>
        <dbReference type="Rhea" id="RHEA-COMP:10350"/>
        <dbReference type="Rhea" id="RHEA-COMP:14399"/>
        <dbReference type="ChEBI" id="CHEBI:15377"/>
        <dbReference type="ChEBI" id="CHEBI:15378"/>
        <dbReference type="ChEBI" id="CHEBI:15379"/>
        <dbReference type="ChEBI" id="CHEBI:29033"/>
        <dbReference type="ChEBI" id="CHEBI:29034"/>
        <dbReference type="EC" id="7.1.1.9"/>
    </reaction>
</comment>
<dbReference type="InterPro" id="IPR036257">
    <property type="entry name" value="Cyt_c_oxidase_su2_TM_sf"/>
</dbReference>
<dbReference type="PROSITE" id="PS51007">
    <property type="entry name" value="CYTC"/>
    <property type="match status" value="1"/>
</dbReference>
<dbReference type="InterPro" id="IPR008972">
    <property type="entry name" value="Cupredoxin"/>
</dbReference>
<name>A0A2S4MNE4_9BURK</name>
<dbReference type="EMBL" id="PQGA01000001">
    <property type="protein sequence ID" value="POR56270.1"/>
    <property type="molecule type" value="Genomic_DNA"/>
</dbReference>
<keyword evidence="8 17" id="KW-0479">Metal-binding</keyword>
<sequence>MEIMGKEAMKTIKRALQGVLACSGLLVAGAALAVGDSPGGPAVNEINLQPPVTRIAEELYDLHTMMLILCTVIFIGVFGVMFYSIFAHRKSKGHQASHFHESTTVEIIWTIVPFIIVVLMALPATKAVVAMKDTSNADLTVKVTGYQWKWGYDYVKGPGEGISFLSTLTTPRGEVNGLAPITDTYLQEVDNPLVVPVNKKIRVITTANDVVHSWYVPAFGVKQDAIPGFVRDTWFKAEKVGTYRGFCTELCGKEHAYMPVVVEVLSDDDYAKWVSTQKAKMAAANDDPNKTYTLAELKERGEKVYASNCAVCHQPTGKGAGAFPALDGSKVANGPIAEHVSIVLKGKNAMPSWAPTLNDVEIASVITFERNAWGNHTGDILQPRQVADARNGKMPEGGGTTAAAGADQAASGGAASAPAAAASGADQASGAAQTTASLPASVYFEVGKSTLPADAKDAIQAAADYAKAHPDAKFTLSGYTDASGKADANAELAKHRAQAVRDALKAAGIAEDHIILKKPETVTGGADAKEARRVEIGPAA</sequence>
<evidence type="ECO:0000259" key="25">
    <source>
        <dbReference type="PROSITE" id="PS51007"/>
    </source>
</evidence>
<dbReference type="PROSITE" id="PS50857">
    <property type="entry name" value="COX2_CUA"/>
    <property type="match status" value="1"/>
</dbReference>
<dbReference type="GO" id="GO:0005507">
    <property type="term" value="F:copper ion binding"/>
    <property type="evidence" value="ECO:0007669"/>
    <property type="project" value="InterPro"/>
</dbReference>
<dbReference type="GO" id="GO:0004129">
    <property type="term" value="F:cytochrome-c oxidase activity"/>
    <property type="evidence" value="ECO:0007669"/>
    <property type="project" value="UniProtKB-EC"/>
</dbReference>
<dbReference type="OrthoDB" id="9781261at2"/>
<evidence type="ECO:0000256" key="10">
    <source>
        <dbReference type="ARBA" id="ARBA00022982"/>
    </source>
</evidence>
<evidence type="ECO:0000256" key="1">
    <source>
        <dbReference type="ARBA" id="ARBA00004141"/>
    </source>
</evidence>
<evidence type="ECO:0000259" key="23">
    <source>
        <dbReference type="PROSITE" id="PS50857"/>
    </source>
</evidence>
<evidence type="ECO:0000256" key="13">
    <source>
        <dbReference type="ARBA" id="ARBA00023008"/>
    </source>
</evidence>
<dbReference type="SUPFAM" id="SSF103088">
    <property type="entry name" value="OmpA-like"/>
    <property type="match status" value="1"/>
</dbReference>
<dbReference type="PROSITE" id="PS50999">
    <property type="entry name" value="COX2_TM"/>
    <property type="match status" value="1"/>
</dbReference>
<dbReference type="InterPro" id="IPR009056">
    <property type="entry name" value="Cyt_c-like_dom"/>
</dbReference>
<keyword evidence="6 19" id="KW-0679">Respiratory chain</keyword>
<keyword evidence="9" id="KW-1278">Translocase</keyword>
<dbReference type="InterPro" id="IPR011759">
    <property type="entry name" value="Cyt_c_oxidase_su2_TM_dom"/>
</dbReference>
<proteinExistence type="inferred from homology"/>
<dbReference type="Pfam" id="PF00691">
    <property type="entry name" value="OmpA"/>
    <property type="match status" value="1"/>
</dbReference>
<evidence type="ECO:0000256" key="9">
    <source>
        <dbReference type="ARBA" id="ARBA00022967"/>
    </source>
</evidence>
<accession>A0A2S4MNE4</accession>
<keyword evidence="14 18" id="KW-0472">Membrane</keyword>